<feature type="region of interest" description="Disordered" evidence="1">
    <location>
        <begin position="65"/>
        <end position="93"/>
    </location>
</feature>
<name>A0A833TMQ0_PHYIN</name>
<evidence type="ECO:0000313" key="2">
    <source>
        <dbReference type="EMBL" id="KAF4046874.1"/>
    </source>
</evidence>
<evidence type="ECO:0000313" key="3">
    <source>
        <dbReference type="Proteomes" id="UP000602510"/>
    </source>
</evidence>
<dbReference type="Gene3D" id="1.20.5.170">
    <property type="match status" value="1"/>
</dbReference>
<gene>
    <name evidence="2" type="ORF">GN244_ATG00702</name>
</gene>
<proteinExistence type="predicted"/>
<dbReference type="EMBL" id="WSZM01000011">
    <property type="protein sequence ID" value="KAF4046874.1"/>
    <property type="molecule type" value="Genomic_DNA"/>
</dbReference>
<keyword evidence="3" id="KW-1185">Reference proteome</keyword>
<dbReference type="GO" id="GO:0003700">
    <property type="term" value="F:DNA-binding transcription factor activity"/>
    <property type="evidence" value="ECO:0007669"/>
    <property type="project" value="InterPro"/>
</dbReference>
<evidence type="ECO:0000256" key="1">
    <source>
        <dbReference type="SAM" id="MobiDB-lite"/>
    </source>
</evidence>
<feature type="compositionally biased region" description="Basic and acidic residues" evidence="1">
    <location>
        <begin position="25"/>
        <end position="44"/>
    </location>
</feature>
<dbReference type="InterPro" id="IPR046347">
    <property type="entry name" value="bZIP_sf"/>
</dbReference>
<organism evidence="2 3">
    <name type="scientific">Phytophthora infestans</name>
    <name type="common">Potato late blight agent</name>
    <name type="synonym">Botrytis infestans</name>
    <dbReference type="NCBI Taxonomy" id="4787"/>
    <lineage>
        <taxon>Eukaryota</taxon>
        <taxon>Sar</taxon>
        <taxon>Stramenopiles</taxon>
        <taxon>Oomycota</taxon>
        <taxon>Peronosporomycetes</taxon>
        <taxon>Peronosporales</taxon>
        <taxon>Peronosporaceae</taxon>
        <taxon>Phytophthora</taxon>
    </lineage>
</organism>
<evidence type="ECO:0008006" key="4">
    <source>
        <dbReference type="Google" id="ProtNLM"/>
    </source>
</evidence>
<sequence length="93" mass="10721">MWLNWKNPNTVLDLCAETESGSALEMRRQKNRESMRRSRQRQRDQLQLLRDAVAGLEEQYKSLRLRSDSSEHLPTPIPTAIGNLPKQSNCPSS</sequence>
<dbReference type="Proteomes" id="UP000602510">
    <property type="component" value="Unassembled WGS sequence"/>
</dbReference>
<feature type="region of interest" description="Disordered" evidence="1">
    <location>
        <begin position="20"/>
        <end position="45"/>
    </location>
</feature>
<accession>A0A833TMQ0</accession>
<reference evidence="2" key="1">
    <citation type="submission" date="2020-04" db="EMBL/GenBank/DDBJ databases">
        <title>Hybrid Assembly of Korean Phytophthora infestans isolates.</title>
        <authorList>
            <person name="Prokchorchik M."/>
            <person name="Lee Y."/>
            <person name="Seo J."/>
            <person name="Cho J.-H."/>
            <person name="Park Y.-E."/>
            <person name="Jang D.-C."/>
            <person name="Im J.-S."/>
            <person name="Choi J.-G."/>
            <person name="Park H.-J."/>
            <person name="Lee G.-B."/>
            <person name="Lee Y.-G."/>
            <person name="Hong S.-Y."/>
            <person name="Cho K."/>
            <person name="Sohn K.H."/>
        </authorList>
    </citation>
    <scope>NUCLEOTIDE SEQUENCE</scope>
    <source>
        <strain evidence="2">KR_1_A1</strain>
    </source>
</reference>
<dbReference type="SUPFAM" id="SSF57959">
    <property type="entry name" value="Leucine zipper domain"/>
    <property type="match status" value="1"/>
</dbReference>
<protein>
    <recommendedName>
        <fullName evidence="4">BZIP domain-containing protein</fullName>
    </recommendedName>
</protein>
<comment type="caution">
    <text evidence="2">The sequence shown here is derived from an EMBL/GenBank/DDBJ whole genome shotgun (WGS) entry which is preliminary data.</text>
</comment>
<dbReference type="AlphaFoldDB" id="A0A833TMQ0"/>